<comment type="caution">
    <text evidence="4">The sequence shown here is derived from an EMBL/GenBank/DDBJ whole genome shotgun (WGS) entry which is preliminary data.</text>
</comment>
<evidence type="ECO:0008006" key="6">
    <source>
        <dbReference type="Google" id="ProtNLM"/>
    </source>
</evidence>
<dbReference type="Gene3D" id="1.25.40.10">
    <property type="entry name" value="Tetratricopeptide repeat domain"/>
    <property type="match status" value="3"/>
</dbReference>
<proteinExistence type="predicted"/>
<evidence type="ECO:0000256" key="2">
    <source>
        <dbReference type="ARBA" id="ARBA00022803"/>
    </source>
</evidence>
<dbReference type="PANTHER" id="PTHR44943">
    <property type="entry name" value="CELLULOSE SYNTHASE OPERON PROTEIN C"/>
    <property type="match status" value="1"/>
</dbReference>
<dbReference type="PROSITE" id="PS50293">
    <property type="entry name" value="TPR_REGION"/>
    <property type="match status" value="2"/>
</dbReference>
<feature type="repeat" description="TPR" evidence="3">
    <location>
        <begin position="88"/>
        <end position="121"/>
    </location>
</feature>
<feature type="repeat" description="TPR" evidence="3">
    <location>
        <begin position="122"/>
        <end position="155"/>
    </location>
</feature>
<dbReference type="PROSITE" id="PS50005">
    <property type="entry name" value="TPR"/>
    <property type="match status" value="3"/>
</dbReference>
<name>A0A0S7WF73_UNCT6</name>
<evidence type="ECO:0000313" key="5">
    <source>
        <dbReference type="Proteomes" id="UP000051124"/>
    </source>
</evidence>
<dbReference type="InterPro" id="IPR011990">
    <property type="entry name" value="TPR-like_helical_dom_sf"/>
</dbReference>
<keyword evidence="2 3" id="KW-0802">TPR repeat</keyword>
<dbReference type="EMBL" id="LIZT01000097">
    <property type="protein sequence ID" value="KPJ48774.1"/>
    <property type="molecule type" value="Genomic_DNA"/>
</dbReference>
<accession>A0A0S7WF73</accession>
<evidence type="ECO:0000313" key="4">
    <source>
        <dbReference type="EMBL" id="KPJ48774.1"/>
    </source>
</evidence>
<dbReference type="SUPFAM" id="SSF48452">
    <property type="entry name" value="TPR-like"/>
    <property type="match status" value="2"/>
</dbReference>
<sequence length="376" mass="43682">MQKFSLEAKISLRKRKYHLRTSNNVFENKVLSSLFEGGEVIWSREISYNHGMEEEDVFELVKSIHEKEKAELESFMRICEKLANSDNGEAHNKLGLAFLKRKMYKEAIDEFMLAIDRDAKFPEAYSNLGMACVELGMHKEATEVFVKAIDLAPEYADLHNSLGKIYLRQKQCKNAIESFERAIELNPYYGEAHYNLALAYMVNALEKEEYEYATSLYERTMKELDTAVKINPSYESPQFQKAKELLAGGNIEEALVEFEPFGHSALTEQTFDLPLHFYLRFLYDEENLDEQSILDYVKTLERMLEKKPDFADLRNHLGVAYTILCRYINRKAVRQFQAALDTNPEYKNAARNLKLAENDSKGFHVLLKAILRGRER</sequence>
<dbReference type="Pfam" id="PF13181">
    <property type="entry name" value="TPR_8"/>
    <property type="match status" value="1"/>
</dbReference>
<dbReference type="AlphaFoldDB" id="A0A0S7WF73"/>
<protein>
    <recommendedName>
        <fullName evidence="6">UDP-N-acetylglucosamine--peptide N-acetylglucosaminyltransferase SPINDLY</fullName>
    </recommendedName>
</protein>
<dbReference type="SMART" id="SM00028">
    <property type="entry name" value="TPR"/>
    <property type="match status" value="4"/>
</dbReference>
<keyword evidence="1" id="KW-0677">Repeat</keyword>
<dbReference type="Pfam" id="PF13414">
    <property type="entry name" value="TPR_11"/>
    <property type="match status" value="2"/>
</dbReference>
<evidence type="ECO:0000256" key="3">
    <source>
        <dbReference type="PROSITE-ProRule" id="PRU00339"/>
    </source>
</evidence>
<dbReference type="InterPro" id="IPR051685">
    <property type="entry name" value="Ycf3/AcsC/BcsC/TPR_MFPF"/>
</dbReference>
<organism evidence="4 5">
    <name type="scientific">candidate division TA06 bacterium DG_26</name>
    <dbReference type="NCBI Taxonomy" id="1703771"/>
    <lineage>
        <taxon>Bacteria</taxon>
        <taxon>Bacteria division TA06</taxon>
    </lineage>
</organism>
<dbReference type="PANTHER" id="PTHR44943:SF8">
    <property type="entry name" value="TPR REPEAT-CONTAINING PROTEIN MJ0263"/>
    <property type="match status" value="1"/>
</dbReference>
<dbReference type="Proteomes" id="UP000051124">
    <property type="component" value="Unassembled WGS sequence"/>
</dbReference>
<reference evidence="4 5" key="1">
    <citation type="journal article" date="2015" name="Microbiome">
        <title>Genomic resolution of linkages in carbon, nitrogen, and sulfur cycling among widespread estuary sediment bacteria.</title>
        <authorList>
            <person name="Baker B.J."/>
            <person name="Lazar C.S."/>
            <person name="Teske A.P."/>
            <person name="Dick G.J."/>
        </authorList>
    </citation>
    <scope>NUCLEOTIDE SEQUENCE [LARGE SCALE GENOMIC DNA]</scope>
    <source>
        <strain evidence="4">DG_26</strain>
    </source>
</reference>
<evidence type="ECO:0000256" key="1">
    <source>
        <dbReference type="ARBA" id="ARBA00022737"/>
    </source>
</evidence>
<feature type="repeat" description="TPR" evidence="3">
    <location>
        <begin position="156"/>
        <end position="189"/>
    </location>
</feature>
<dbReference type="InterPro" id="IPR019734">
    <property type="entry name" value="TPR_rpt"/>
</dbReference>
<gene>
    <name evidence="4" type="ORF">AMJ40_06905</name>
</gene>